<sequence>MDRLYRGIESGLLGLGFCLSLAAFAAMGAPRDVRMSAPRDGGLQVAVTLPMLSVTADAPH</sequence>
<gene>
    <name evidence="1" type="ORF">MET9862_02151</name>
</gene>
<dbReference type="AlphaFoldDB" id="A0A509EBN2"/>
<evidence type="ECO:0000313" key="2">
    <source>
        <dbReference type="Proteomes" id="UP000410984"/>
    </source>
</evidence>
<organism evidence="1 2">
    <name type="scientific">Methylobacterium symbioticum</name>
    <dbReference type="NCBI Taxonomy" id="2584084"/>
    <lineage>
        <taxon>Bacteria</taxon>
        <taxon>Pseudomonadati</taxon>
        <taxon>Pseudomonadota</taxon>
        <taxon>Alphaproteobacteria</taxon>
        <taxon>Hyphomicrobiales</taxon>
        <taxon>Methylobacteriaceae</taxon>
        <taxon>Methylobacterium</taxon>
    </lineage>
</organism>
<reference evidence="1 2" key="1">
    <citation type="submission" date="2019-06" db="EMBL/GenBank/DDBJ databases">
        <authorList>
            <person name="Rodrigo-Torres L."/>
            <person name="Arahal R. D."/>
            <person name="Lucena T."/>
        </authorList>
    </citation>
    <scope>NUCLEOTIDE SEQUENCE [LARGE SCALE GENOMIC DNA]</scope>
    <source>
        <strain evidence="1 2">SB0023/3</strain>
    </source>
</reference>
<proteinExistence type="predicted"/>
<evidence type="ECO:0000313" key="1">
    <source>
        <dbReference type="EMBL" id="VUD71568.1"/>
    </source>
</evidence>
<name>A0A509EBN2_9HYPH</name>
<keyword evidence="2" id="KW-1185">Reference proteome</keyword>
<dbReference type="Proteomes" id="UP000410984">
    <property type="component" value="Unassembled WGS sequence"/>
</dbReference>
<dbReference type="OrthoDB" id="8006015at2"/>
<protein>
    <submittedName>
        <fullName evidence="1">Uncharacterized protein</fullName>
    </submittedName>
</protein>
<dbReference type="EMBL" id="CABFPH010000024">
    <property type="protein sequence ID" value="VUD71568.1"/>
    <property type="molecule type" value="Genomic_DNA"/>
</dbReference>
<accession>A0A509EBN2</accession>
<dbReference type="RefSeq" id="WP_142582993.1">
    <property type="nucleotide sequence ID" value="NZ_CABFPH010000024.1"/>
</dbReference>